<evidence type="ECO:0000259" key="2">
    <source>
        <dbReference type="Pfam" id="PF03551"/>
    </source>
</evidence>
<dbReference type="PANTHER" id="PTHR43252">
    <property type="entry name" value="TRANSCRIPTIONAL REGULATOR YQJI"/>
    <property type="match status" value="1"/>
</dbReference>
<dbReference type="InterPro" id="IPR036390">
    <property type="entry name" value="WH_DNA-bd_sf"/>
</dbReference>
<evidence type="ECO:0000313" key="3">
    <source>
        <dbReference type="EMBL" id="MFD1127921.1"/>
    </source>
</evidence>
<sequence>MKFQDRHMEWRHFAGHRDISHFEGTFIKHRHGGSRGDHRGGRGEGRHRFFGRGEFKFALLELLISEPMHGYQLIKAMEEKTGGLYVPSAGSVYPNLQLLEDMKLITSTDTDGKKLYHITEEGIAVLAERKIGQDQPGGHWEERKRHLRPDKEVGRHHLRGLMKEQPDLLFLMAGAVKEIKLNPESAQSLQIKELLGQFESRLSELLGAQPNTHREDEAAGSNIIVSDSDLATDKGMDQSQE</sequence>
<evidence type="ECO:0000256" key="1">
    <source>
        <dbReference type="SAM" id="MobiDB-lite"/>
    </source>
</evidence>
<dbReference type="Pfam" id="PF03551">
    <property type="entry name" value="PadR"/>
    <property type="match status" value="1"/>
</dbReference>
<dbReference type="SUPFAM" id="SSF46785">
    <property type="entry name" value="Winged helix' DNA-binding domain"/>
    <property type="match status" value="1"/>
</dbReference>
<feature type="domain" description="Transcription regulator PadR N-terminal" evidence="2">
    <location>
        <begin position="59"/>
        <end position="127"/>
    </location>
</feature>
<reference evidence="4" key="1">
    <citation type="journal article" date="2019" name="Int. J. Syst. Evol. Microbiol.">
        <title>The Global Catalogue of Microorganisms (GCM) 10K type strain sequencing project: providing services to taxonomists for standard genome sequencing and annotation.</title>
        <authorList>
            <consortium name="The Broad Institute Genomics Platform"/>
            <consortium name="The Broad Institute Genome Sequencing Center for Infectious Disease"/>
            <person name="Wu L."/>
            <person name="Ma J."/>
        </authorList>
    </citation>
    <scope>NUCLEOTIDE SEQUENCE [LARGE SCALE GENOMIC DNA]</scope>
    <source>
        <strain evidence="4">CCUG 53519</strain>
    </source>
</reference>
<protein>
    <submittedName>
        <fullName evidence="3">PadR family transcriptional regulator</fullName>
    </submittedName>
</protein>
<organism evidence="3 4">
    <name type="scientific">Paenibacillus provencensis</name>
    <dbReference type="NCBI Taxonomy" id="441151"/>
    <lineage>
        <taxon>Bacteria</taxon>
        <taxon>Bacillati</taxon>
        <taxon>Bacillota</taxon>
        <taxon>Bacilli</taxon>
        <taxon>Bacillales</taxon>
        <taxon>Paenibacillaceae</taxon>
        <taxon>Paenibacillus</taxon>
    </lineage>
</organism>
<comment type="caution">
    <text evidence="3">The sequence shown here is derived from an EMBL/GenBank/DDBJ whole genome shotgun (WGS) entry which is preliminary data.</text>
</comment>
<dbReference type="Gene3D" id="1.10.10.10">
    <property type="entry name" value="Winged helix-like DNA-binding domain superfamily/Winged helix DNA-binding domain"/>
    <property type="match status" value="1"/>
</dbReference>
<dbReference type="InterPro" id="IPR005149">
    <property type="entry name" value="Tscrpt_reg_PadR_N"/>
</dbReference>
<keyword evidence="4" id="KW-1185">Reference proteome</keyword>
<dbReference type="RefSeq" id="WP_251584053.1">
    <property type="nucleotide sequence ID" value="NZ_JBHTKX010000001.1"/>
</dbReference>
<dbReference type="EMBL" id="JBHTKX010000001">
    <property type="protein sequence ID" value="MFD1127921.1"/>
    <property type="molecule type" value="Genomic_DNA"/>
</dbReference>
<dbReference type="Proteomes" id="UP001597169">
    <property type="component" value="Unassembled WGS sequence"/>
</dbReference>
<feature type="region of interest" description="Disordered" evidence="1">
    <location>
        <begin position="209"/>
        <end position="241"/>
    </location>
</feature>
<dbReference type="InterPro" id="IPR036388">
    <property type="entry name" value="WH-like_DNA-bd_sf"/>
</dbReference>
<feature type="compositionally biased region" description="Basic and acidic residues" evidence="1">
    <location>
        <begin position="231"/>
        <end position="241"/>
    </location>
</feature>
<gene>
    <name evidence="3" type="ORF">ACFQ3J_07035</name>
</gene>
<proteinExistence type="predicted"/>
<evidence type="ECO:0000313" key="4">
    <source>
        <dbReference type="Proteomes" id="UP001597169"/>
    </source>
</evidence>
<dbReference type="PANTHER" id="PTHR43252:SF2">
    <property type="entry name" value="TRANSCRIPTION REGULATOR, PADR-LIKE FAMILY"/>
    <property type="match status" value="1"/>
</dbReference>
<accession>A0ABW3PVK5</accession>
<name>A0ABW3PVK5_9BACL</name>